<feature type="transmembrane region" description="Helical" evidence="1">
    <location>
        <begin position="144"/>
        <end position="166"/>
    </location>
</feature>
<gene>
    <name evidence="2" type="ORF">S06H3_40997</name>
</gene>
<feature type="non-terminal residue" evidence="2">
    <location>
        <position position="1"/>
    </location>
</feature>
<name>X1PS42_9ZZZZ</name>
<dbReference type="EMBL" id="BARV01025210">
    <property type="protein sequence ID" value="GAI41925.1"/>
    <property type="molecule type" value="Genomic_DNA"/>
</dbReference>
<comment type="caution">
    <text evidence="2">The sequence shown here is derived from an EMBL/GenBank/DDBJ whole genome shotgun (WGS) entry which is preliminary data.</text>
</comment>
<evidence type="ECO:0000313" key="2">
    <source>
        <dbReference type="EMBL" id="GAI41925.1"/>
    </source>
</evidence>
<accession>X1PS42</accession>
<sequence length="178" mass="19683">VPSPAISEKMEEFGKRVEDYSARTRAGRIAGYSASIFGNVVLLIFLSFFHQYIAWYHIEPDGSVTRLSMLTSDYFAWLPILVTALVISVAANIIMIIYDRYWFREIIQIILTVIGVVVVANLVSIFPFDFSVIPNATAVDITPIAVTIFLIIVAVGLGVGALVRFIKLIVSLVKQSPS</sequence>
<organism evidence="2">
    <name type="scientific">marine sediment metagenome</name>
    <dbReference type="NCBI Taxonomy" id="412755"/>
    <lineage>
        <taxon>unclassified sequences</taxon>
        <taxon>metagenomes</taxon>
        <taxon>ecological metagenomes</taxon>
    </lineage>
</organism>
<dbReference type="AlphaFoldDB" id="X1PS42"/>
<protein>
    <submittedName>
        <fullName evidence="2">Uncharacterized protein</fullName>
    </submittedName>
</protein>
<keyword evidence="1" id="KW-0472">Membrane</keyword>
<proteinExistence type="predicted"/>
<keyword evidence="1" id="KW-1133">Transmembrane helix</keyword>
<keyword evidence="1" id="KW-0812">Transmembrane</keyword>
<evidence type="ECO:0000256" key="1">
    <source>
        <dbReference type="SAM" id="Phobius"/>
    </source>
</evidence>
<feature type="transmembrane region" description="Helical" evidence="1">
    <location>
        <begin position="74"/>
        <end position="97"/>
    </location>
</feature>
<feature type="transmembrane region" description="Helical" evidence="1">
    <location>
        <begin position="109"/>
        <end position="132"/>
    </location>
</feature>
<reference evidence="2" key="1">
    <citation type="journal article" date="2014" name="Front. Microbiol.">
        <title>High frequency of phylogenetically diverse reductive dehalogenase-homologous genes in deep subseafloor sedimentary metagenomes.</title>
        <authorList>
            <person name="Kawai M."/>
            <person name="Futagami T."/>
            <person name="Toyoda A."/>
            <person name="Takaki Y."/>
            <person name="Nishi S."/>
            <person name="Hori S."/>
            <person name="Arai W."/>
            <person name="Tsubouchi T."/>
            <person name="Morono Y."/>
            <person name="Uchiyama I."/>
            <person name="Ito T."/>
            <person name="Fujiyama A."/>
            <person name="Inagaki F."/>
            <person name="Takami H."/>
        </authorList>
    </citation>
    <scope>NUCLEOTIDE SEQUENCE</scope>
    <source>
        <strain evidence="2">Expedition CK06-06</strain>
    </source>
</reference>
<feature type="transmembrane region" description="Helical" evidence="1">
    <location>
        <begin position="29"/>
        <end position="54"/>
    </location>
</feature>